<dbReference type="Proteomes" id="UP000691718">
    <property type="component" value="Unassembled WGS sequence"/>
</dbReference>
<organism evidence="1 2">
    <name type="scientific">Parnassius apollo</name>
    <name type="common">Apollo butterfly</name>
    <name type="synonym">Papilio apollo</name>
    <dbReference type="NCBI Taxonomy" id="110799"/>
    <lineage>
        <taxon>Eukaryota</taxon>
        <taxon>Metazoa</taxon>
        <taxon>Ecdysozoa</taxon>
        <taxon>Arthropoda</taxon>
        <taxon>Hexapoda</taxon>
        <taxon>Insecta</taxon>
        <taxon>Pterygota</taxon>
        <taxon>Neoptera</taxon>
        <taxon>Endopterygota</taxon>
        <taxon>Lepidoptera</taxon>
        <taxon>Glossata</taxon>
        <taxon>Ditrysia</taxon>
        <taxon>Papilionoidea</taxon>
        <taxon>Papilionidae</taxon>
        <taxon>Parnassiinae</taxon>
        <taxon>Parnassini</taxon>
        <taxon>Parnassius</taxon>
        <taxon>Parnassius</taxon>
    </lineage>
</organism>
<evidence type="ECO:0000313" key="1">
    <source>
        <dbReference type="EMBL" id="CAG4963516.1"/>
    </source>
</evidence>
<gene>
    <name evidence="1" type="ORF">PAPOLLO_LOCUS7002</name>
</gene>
<dbReference type="AlphaFoldDB" id="A0A8S3WKV4"/>
<evidence type="ECO:0000313" key="2">
    <source>
        <dbReference type="Proteomes" id="UP000691718"/>
    </source>
</evidence>
<protein>
    <submittedName>
        <fullName evidence="1">(apollo) hypothetical protein</fullName>
    </submittedName>
</protein>
<accession>A0A8S3WKV4</accession>
<sequence>MPSQDMWCDDYHVFFDSRMVITQKQSSHLQLSPTPEDTPIELDIRDPISECSSHLGRRAIYWSQRGFFYQLSYEGSPRNPFHHPGRTSNPWVRTMM</sequence>
<proteinExistence type="predicted"/>
<dbReference type="EMBL" id="CAJQZP010000478">
    <property type="protein sequence ID" value="CAG4963516.1"/>
    <property type="molecule type" value="Genomic_DNA"/>
</dbReference>
<keyword evidence="2" id="KW-1185">Reference proteome</keyword>
<comment type="caution">
    <text evidence="1">The sequence shown here is derived from an EMBL/GenBank/DDBJ whole genome shotgun (WGS) entry which is preliminary data.</text>
</comment>
<reference evidence="1" key="1">
    <citation type="submission" date="2021-04" db="EMBL/GenBank/DDBJ databases">
        <authorList>
            <person name="Tunstrom K."/>
        </authorList>
    </citation>
    <scope>NUCLEOTIDE SEQUENCE</scope>
</reference>
<name>A0A8S3WKV4_PARAO</name>